<proteinExistence type="predicted"/>
<accession>A0A392US04</accession>
<dbReference type="AlphaFoldDB" id="A0A392US04"/>
<evidence type="ECO:0000313" key="2">
    <source>
        <dbReference type="Proteomes" id="UP000265520"/>
    </source>
</evidence>
<name>A0A392US04_9FABA</name>
<sequence length="26" mass="2649">MAHPTDRLGAVKLVGVASPCPIGPYV</sequence>
<keyword evidence="2" id="KW-1185">Reference proteome</keyword>
<organism evidence="1 2">
    <name type="scientific">Trifolium medium</name>
    <dbReference type="NCBI Taxonomy" id="97028"/>
    <lineage>
        <taxon>Eukaryota</taxon>
        <taxon>Viridiplantae</taxon>
        <taxon>Streptophyta</taxon>
        <taxon>Embryophyta</taxon>
        <taxon>Tracheophyta</taxon>
        <taxon>Spermatophyta</taxon>
        <taxon>Magnoliopsida</taxon>
        <taxon>eudicotyledons</taxon>
        <taxon>Gunneridae</taxon>
        <taxon>Pentapetalae</taxon>
        <taxon>rosids</taxon>
        <taxon>fabids</taxon>
        <taxon>Fabales</taxon>
        <taxon>Fabaceae</taxon>
        <taxon>Papilionoideae</taxon>
        <taxon>50 kb inversion clade</taxon>
        <taxon>NPAAA clade</taxon>
        <taxon>Hologalegina</taxon>
        <taxon>IRL clade</taxon>
        <taxon>Trifolieae</taxon>
        <taxon>Trifolium</taxon>
    </lineage>
</organism>
<dbReference type="Proteomes" id="UP000265520">
    <property type="component" value="Unassembled WGS sequence"/>
</dbReference>
<evidence type="ECO:0000313" key="1">
    <source>
        <dbReference type="EMBL" id="MCI75276.1"/>
    </source>
</evidence>
<dbReference type="EMBL" id="LXQA010878812">
    <property type="protein sequence ID" value="MCI75276.1"/>
    <property type="molecule type" value="Genomic_DNA"/>
</dbReference>
<reference evidence="1 2" key="1">
    <citation type="journal article" date="2018" name="Front. Plant Sci.">
        <title>Red Clover (Trifolium pratense) and Zigzag Clover (T. medium) - A Picture of Genomic Similarities and Differences.</title>
        <authorList>
            <person name="Dluhosova J."/>
            <person name="Istvanek J."/>
            <person name="Nedelnik J."/>
            <person name="Repkova J."/>
        </authorList>
    </citation>
    <scope>NUCLEOTIDE SEQUENCE [LARGE SCALE GENOMIC DNA]</scope>
    <source>
        <strain evidence="2">cv. 10/8</strain>
        <tissue evidence="1">Leaf</tissue>
    </source>
</reference>
<feature type="non-terminal residue" evidence="1">
    <location>
        <position position="26"/>
    </location>
</feature>
<protein>
    <submittedName>
        <fullName evidence="1">Uncharacterized protein</fullName>
    </submittedName>
</protein>
<comment type="caution">
    <text evidence="1">The sequence shown here is derived from an EMBL/GenBank/DDBJ whole genome shotgun (WGS) entry which is preliminary data.</text>
</comment>